<feature type="coiled-coil region" evidence="1">
    <location>
        <begin position="164"/>
        <end position="191"/>
    </location>
</feature>
<dbReference type="Proteomes" id="UP000008311">
    <property type="component" value="Unassembled WGS sequence"/>
</dbReference>
<keyword evidence="3" id="KW-0812">Transmembrane</keyword>
<keyword evidence="5" id="KW-1185">Reference proteome</keyword>
<evidence type="ECO:0000313" key="4">
    <source>
        <dbReference type="EMBL" id="EEF31437.1"/>
    </source>
</evidence>
<gene>
    <name evidence="4" type="ORF">RCOM_0845760</name>
</gene>
<feature type="region of interest" description="Disordered" evidence="2">
    <location>
        <begin position="879"/>
        <end position="974"/>
    </location>
</feature>
<dbReference type="PANTHER" id="PTHR33870:SF4">
    <property type="entry name" value="CARDIOMYOPATHY-ASSOCIATED PROTEIN"/>
    <property type="match status" value="1"/>
</dbReference>
<feature type="compositionally biased region" description="Basic and acidic residues" evidence="2">
    <location>
        <begin position="356"/>
        <end position="377"/>
    </location>
</feature>
<feature type="compositionally biased region" description="Acidic residues" evidence="2">
    <location>
        <begin position="327"/>
        <end position="355"/>
    </location>
</feature>
<feature type="compositionally biased region" description="Basic and acidic residues" evidence="2">
    <location>
        <begin position="224"/>
        <end position="242"/>
    </location>
</feature>
<dbReference type="eggNOG" id="ENOG502QTXB">
    <property type="taxonomic scope" value="Eukaryota"/>
</dbReference>
<protein>
    <submittedName>
        <fullName evidence="4">Uncharacterized protein</fullName>
    </submittedName>
</protein>
<keyword evidence="1" id="KW-0175">Coiled coil</keyword>
<proteinExistence type="predicted"/>
<feature type="region of interest" description="Disordered" evidence="2">
    <location>
        <begin position="544"/>
        <end position="569"/>
    </location>
</feature>
<dbReference type="PANTHER" id="PTHR33870">
    <property type="entry name" value="CARDIOMYOPATHY-ASSOCIATED PROTEIN"/>
    <property type="match status" value="1"/>
</dbReference>
<feature type="compositionally biased region" description="Polar residues" evidence="2">
    <location>
        <begin position="691"/>
        <end position="703"/>
    </location>
</feature>
<evidence type="ECO:0000256" key="1">
    <source>
        <dbReference type="SAM" id="Coils"/>
    </source>
</evidence>
<name>B9SY96_RICCO</name>
<feature type="compositionally biased region" description="Basic and acidic residues" evidence="2">
    <location>
        <begin position="291"/>
        <end position="301"/>
    </location>
</feature>
<feature type="compositionally biased region" description="Low complexity" evidence="2">
    <location>
        <begin position="268"/>
        <end position="282"/>
    </location>
</feature>
<accession>B9SY96</accession>
<evidence type="ECO:0000313" key="5">
    <source>
        <dbReference type="Proteomes" id="UP000008311"/>
    </source>
</evidence>
<dbReference type="EMBL" id="EQ974243">
    <property type="protein sequence ID" value="EEF31437.1"/>
    <property type="molecule type" value="Genomic_DNA"/>
</dbReference>
<dbReference type="InParanoid" id="B9SY96"/>
<keyword evidence="3" id="KW-1133">Transmembrane helix</keyword>
<evidence type="ECO:0000256" key="3">
    <source>
        <dbReference type="SAM" id="Phobius"/>
    </source>
</evidence>
<organism evidence="4 5">
    <name type="scientific">Ricinus communis</name>
    <name type="common">Castor bean</name>
    <dbReference type="NCBI Taxonomy" id="3988"/>
    <lineage>
        <taxon>Eukaryota</taxon>
        <taxon>Viridiplantae</taxon>
        <taxon>Streptophyta</taxon>
        <taxon>Embryophyta</taxon>
        <taxon>Tracheophyta</taxon>
        <taxon>Spermatophyta</taxon>
        <taxon>Magnoliopsida</taxon>
        <taxon>eudicotyledons</taxon>
        <taxon>Gunneridae</taxon>
        <taxon>Pentapetalae</taxon>
        <taxon>rosids</taxon>
        <taxon>fabids</taxon>
        <taxon>Malpighiales</taxon>
        <taxon>Euphorbiaceae</taxon>
        <taxon>Acalyphoideae</taxon>
        <taxon>Acalypheae</taxon>
        <taxon>Ricinus</taxon>
    </lineage>
</organism>
<keyword evidence="3" id="KW-0472">Membrane</keyword>
<feature type="region of interest" description="Disordered" evidence="2">
    <location>
        <begin position="656"/>
        <end position="703"/>
    </location>
</feature>
<sequence>MGLDAMRIRVEIKRFLVISIRTCYKSVCKHPFLVGFVCFLIFLYKSFPFLFSLLVSASPILVCTAILLGTLLSFGKPNIPEIEKEKEEEVADEVSSLKTGIIGDATVVVEKDESYFVESFVGKRKETSEEAIGEDSWEKNGVSKIEGEDGLGGYLPLVDENTREIQFEKQVIEAEREFDDLKLEKKREIHEERQQMNDVLTEGKAAESLYSLISNGGNENLQVEDDKSPGGFIEAEHDDHLNLQHLSWKRANDNDEEEDEDEEEEGSDSGSDGAESSSPDASMADIIPMLDELHPLLHEGDPQPAHISDDGSDAASEGSHKSSESSVESDEDIENQADGEEDGDDDNDNEEEDEEARGGKEDESKSAIKWTEDDQKNLMDLGTSEIERNLRLENLIARRRARKSMRLMAEKNLIDLDGADLPLNIPPISTTRRNPFDLPYDSFDDVPGSAPSILLPRHNPFDIPYDSNEEKPDLKGDSFQQEFSAFHHKEPFFRRHESFNVGSSILGAVKQERQDLRWKPYFVPERFATEETSYRAFQRQLSEASESKLSSVPDTESVSSAVEEEDKKLNEEDDFIETEMISSVEHASVLVQRGSLSSEDVDPLDIGNIEERDAHHDEDEITLGDVENHNELDSSLSTLGGTSPVELNTREILLRMEPGDEEYSSRSSLSSLSEVDEKISDVKGSPIPEQSYGQTEDSHVSTQASLDTDFHFLSEVADENGHRELVLEPRGNPTGESTMQTSFESDFHFTSCVEESNRCIERVSEPTDGHIGDSSILLQASIDSDSHSSEVVDNVEHKEPVLETRGSLISESGIITQTSVELDFHFTGVAMDDNQHKEPVYDSSPQAVDKLPSFLSISSDTQGEVSETNSPPMLAEFVGKESEVHTESIEKDASDYKESHEGSSQKCSLEENESRVAESEHDVKEVRLAGDDLTFNSQNGQNGFMKRESAVEHEAVDSPPSSSDGSVKEGLVHNQKGFNNKLDQLESSSLNAETTLVPHQDEIEKLDSSSSSDCVASAETILDALEEQHPPVAVEVSANSKLSSSESESQIPSSVDAQIHVNNCQATVEKLDLVVSGTRVMPSDDLKLVNEERQPAVIAEQVLQANPDTSSSEIKDVEELSFRKVENPMQSSSSDAIIAADLLEDADVKLVSSGSSYEHVSSEAKSSFELEKQLSWSDKAIVGQSLTDHDVFEVRKDYSASKYY</sequence>
<dbReference type="AlphaFoldDB" id="B9SY96"/>
<feature type="region of interest" description="Disordered" evidence="2">
    <location>
        <begin position="1035"/>
        <end position="1054"/>
    </location>
</feature>
<feature type="compositionally biased region" description="Basic and acidic residues" evidence="2">
    <location>
        <begin position="945"/>
        <end position="956"/>
    </location>
</feature>
<dbReference type="FunCoup" id="B9SY96">
    <property type="interactions" value="503"/>
</dbReference>
<feature type="compositionally biased region" description="Acidic residues" evidence="2">
    <location>
        <begin position="254"/>
        <end position="267"/>
    </location>
</feature>
<feature type="transmembrane region" description="Helical" evidence="3">
    <location>
        <begin position="27"/>
        <end position="44"/>
    </location>
</feature>
<dbReference type="STRING" id="3988.B9SY96"/>
<reference evidence="5" key="1">
    <citation type="journal article" date="2010" name="Nat. Biotechnol.">
        <title>Draft genome sequence of the oilseed species Ricinus communis.</title>
        <authorList>
            <person name="Chan A.P."/>
            <person name="Crabtree J."/>
            <person name="Zhao Q."/>
            <person name="Lorenzi H."/>
            <person name="Orvis J."/>
            <person name="Puiu D."/>
            <person name="Melake-Berhan A."/>
            <person name="Jones K.M."/>
            <person name="Redman J."/>
            <person name="Chen G."/>
            <person name="Cahoon E.B."/>
            <person name="Gedil M."/>
            <person name="Stanke M."/>
            <person name="Haas B.J."/>
            <person name="Wortman J.R."/>
            <person name="Fraser-Liggett C.M."/>
            <person name="Ravel J."/>
            <person name="Rabinowicz P.D."/>
        </authorList>
    </citation>
    <scope>NUCLEOTIDE SEQUENCE [LARGE SCALE GENOMIC DNA]</scope>
    <source>
        <strain evidence="5">cv. Hale</strain>
    </source>
</reference>
<feature type="compositionally biased region" description="Polar residues" evidence="2">
    <location>
        <begin position="544"/>
        <end position="560"/>
    </location>
</feature>
<evidence type="ECO:0000256" key="2">
    <source>
        <dbReference type="SAM" id="MobiDB-lite"/>
    </source>
</evidence>
<feature type="compositionally biased region" description="Basic and acidic residues" evidence="2">
    <location>
        <begin position="879"/>
        <end position="930"/>
    </location>
</feature>
<feature type="region of interest" description="Disordered" evidence="2">
    <location>
        <begin position="216"/>
        <end position="381"/>
    </location>
</feature>